<dbReference type="GO" id="GO:0008191">
    <property type="term" value="F:metalloendopeptidase inhibitor activity"/>
    <property type="evidence" value="ECO:0007669"/>
    <property type="project" value="InterPro"/>
</dbReference>
<keyword evidence="2" id="KW-0964">Secreted</keyword>
<comment type="subcellular location">
    <subcellularLocation>
        <location evidence="1">Secreted</location>
    </subcellularLocation>
</comment>
<keyword evidence="4" id="KW-1185">Reference proteome</keyword>
<name>A0AAN5I003_9BILA</name>
<feature type="non-terminal residue" evidence="3">
    <location>
        <position position="1"/>
    </location>
</feature>
<evidence type="ECO:0000256" key="1">
    <source>
        <dbReference type="ARBA" id="ARBA00004613"/>
    </source>
</evidence>
<dbReference type="EMBL" id="BTRK01000004">
    <property type="protein sequence ID" value="GMR46904.1"/>
    <property type="molecule type" value="Genomic_DNA"/>
</dbReference>
<dbReference type="Pfam" id="PF00965">
    <property type="entry name" value="TIMP"/>
    <property type="match status" value="1"/>
</dbReference>
<proteinExistence type="predicted"/>
<evidence type="ECO:0000313" key="4">
    <source>
        <dbReference type="Proteomes" id="UP001328107"/>
    </source>
</evidence>
<gene>
    <name evidence="3" type="ORF">PMAYCL1PPCAC_17099</name>
</gene>
<dbReference type="SUPFAM" id="SSF50242">
    <property type="entry name" value="TIMP-like"/>
    <property type="match status" value="1"/>
</dbReference>
<dbReference type="GO" id="GO:0005576">
    <property type="term" value="C:extracellular region"/>
    <property type="evidence" value="ECO:0007669"/>
    <property type="project" value="UniProtKB-SubCell"/>
</dbReference>
<sequence>KMRPLMKRSKETYLDADWVSHIKLVSQETKERAAEGPRDIDNIVYVVEHIEVFKKPATLEVLSTEVFGSTRGDLMLEEGKEYLLCGKYYDGILSCTSFGQVKPEEVENLVAEWNQIPASFIEEMKTYEP</sequence>
<organism evidence="3 4">
    <name type="scientific">Pristionchus mayeri</name>
    <dbReference type="NCBI Taxonomy" id="1317129"/>
    <lineage>
        <taxon>Eukaryota</taxon>
        <taxon>Metazoa</taxon>
        <taxon>Ecdysozoa</taxon>
        <taxon>Nematoda</taxon>
        <taxon>Chromadorea</taxon>
        <taxon>Rhabditida</taxon>
        <taxon>Rhabditina</taxon>
        <taxon>Diplogasteromorpha</taxon>
        <taxon>Diplogasteroidea</taxon>
        <taxon>Neodiplogasteridae</taxon>
        <taxon>Pristionchus</taxon>
    </lineage>
</organism>
<evidence type="ECO:0008006" key="5">
    <source>
        <dbReference type="Google" id="ProtNLM"/>
    </source>
</evidence>
<dbReference type="InterPro" id="IPR008993">
    <property type="entry name" value="TIMP-like_OB-fold"/>
</dbReference>
<dbReference type="FunFam" id="2.40.50.120:FF:000024">
    <property type="entry name" value="Putative metalloproteinase inhibitor tag-225"/>
    <property type="match status" value="1"/>
</dbReference>
<comment type="caution">
    <text evidence="3">The sequence shown here is derived from an EMBL/GenBank/DDBJ whole genome shotgun (WGS) entry which is preliminary data.</text>
</comment>
<protein>
    <recommendedName>
        <fullName evidence="5">NTR domain-containing protein</fullName>
    </recommendedName>
</protein>
<dbReference type="Proteomes" id="UP001328107">
    <property type="component" value="Unassembled WGS sequence"/>
</dbReference>
<evidence type="ECO:0000256" key="2">
    <source>
        <dbReference type="ARBA" id="ARBA00022525"/>
    </source>
</evidence>
<dbReference type="InterPro" id="IPR001820">
    <property type="entry name" value="TIMP"/>
</dbReference>
<evidence type="ECO:0000313" key="3">
    <source>
        <dbReference type="EMBL" id="GMR46904.1"/>
    </source>
</evidence>
<reference evidence="4" key="1">
    <citation type="submission" date="2022-10" db="EMBL/GenBank/DDBJ databases">
        <title>Genome assembly of Pristionchus species.</title>
        <authorList>
            <person name="Yoshida K."/>
            <person name="Sommer R.J."/>
        </authorList>
    </citation>
    <scope>NUCLEOTIDE SEQUENCE [LARGE SCALE GENOMIC DNA]</scope>
    <source>
        <strain evidence="4">RS5460</strain>
    </source>
</reference>
<dbReference type="Gene3D" id="2.40.50.120">
    <property type="match status" value="1"/>
</dbReference>
<dbReference type="AlphaFoldDB" id="A0AAN5I003"/>
<accession>A0AAN5I003</accession>